<keyword evidence="4" id="KW-1185">Reference proteome</keyword>
<protein>
    <submittedName>
        <fullName evidence="3">Sugar phosphate isomerase/epimerase</fullName>
    </submittedName>
</protein>
<comment type="caution">
    <text evidence="3">The sequence shown here is derived from an EMBL/GenBank/DDBJ whole genome shotgun (WGS) entry which is preliminary data.</text>
</comment>
<gene>
    <name evidence="3" type="ORF">IC230_11185</name>
</gene>
<evidence type="ECO:0000313" key="4">
    <source>
        <dbReference type="Proteomes" id="UP000653797"/>
    </source>
</evidence>
<feature type="domain" description="Xylose isomerase-like TIM barrel" evidence="2">
    <location>
        <begin position="63"/>
        <end position="291"/>
    </location>
</feature>
<dbReference type="AlphaFoldDB" id="A0A927B0S2"/>
<feature type="chain" id="PRO_5037887168" evidence="1">
    <location>
        <begin position="28"/>
        <end position="294"/>
    </location>
</feature>
<dbReference type="GO" id="GO:0016853">
    <property type="term" value="F:isomerase activity"/>
    <property type="evidence" value="ECO:0007669"/>
    <property type="project" value="UniProtKB-KW"/>
</dbReference>
<dbReference type="Proteomes" id="UP000653797">
    <property type="component" value="Unassembled WGS sequence"/>
</dbReference>
<evidence type="ECO:0000313" key="3">
    <source>
        <dbReference type="EMBL" id="MBD2753456.1"/>
    </source>
</evidence>
<dbReference type="RefSeq" id="WP_191039071.1">
    <property type="nucleotide sequence ID" value="NZ_JACXAA010000003.1"/>
</dbReference>
<dbReference type="PANTHER" id="PTHR12110">
    <property type="entry name" value="HYDROXYPYRUVATE ISOMERASE"/>
    <property type="match status" value="1"/>
</dbReference>
<dbReference type="SUPFAM" id="SSF51658">
    <property type="entry name" value="Xylose isomerase-like"/>
    <property type="match status" value="1"/>
</dbReference>
<dbReference type="Pfam" id="PF01261">
    <property type="entry name" value="AP_endonuc_2"/>
    <property type="match status" value="1"/>
</dbReference>
<organism evidence="3 4">
    <name type="scientific">Spirosoma validum</name>
    <dbReference type="NCBI Taxonomy" id="2771355"/>
    <lineage>
        <taxon>Bacteria</taxon>
        <taxon>Pseudomonadati</taxon>
        <taxon>Bacteroidota</taxon>
        <taxon>Cytophagia</taxon>
        <taxon>Cytophagales</taxon>
        <taxon>Cytophagaceae</taxon>
        <taxon>Spirosoma</taxon>
    </lineage>
</organism>
<dbReference type="PANTHER" id="PTHR12110:SF41">
    <property type="entry name" value="INOSOSE DEHYDRATASE"/>
    <property type="match status" value="1"/>
</dbReference>
<keyword evidence="1" id="KW-0732">Signal</keyword>
<accession>A0A927B0S2</accession>
<name>A0A927B0S2_9BACT</name>
<feature type="signal peptide" evidence="1">
    <location>
        <begin position="1"/>
        <end position="27"/>
    </location>
</feature>
<dbReference type="Gene3D" id="3.20.20.150">
    <property type="entry name" value="Divalent-metal-dependent TIM barrel enzymes"/>
    <property type="match status" value="1"/>
</dbReference>
<dbReference type="EMBL" id="JACXAA010000003">
    <property type="protein sequence ID" value="MBD2753456.1"/>
    <property type="molecule type" value="Genomic_DNA"/>
</dbReference>
<dbReference type="InterPro" id="IPR050312">
    <property type="entry name" value="IolE/XylAMocC-like"/>
</dbReference>
<keyword evidence="3" id="KW-0413">Isomerase</keyword>
<dbReference type="InterPro" id="IPR013022">
    <property type="entry name" value="Xyl_isomerase-like_TIM-brl"/>
</dbReference>
<reference evidence="3" key="1">
    <citation type="submission" date="2020-09" db="EMBL/GenBank/DDBJ databases">
        <authorList>
            <person name="Kim M.K."/>
        </authorList>
    </citation>
    <scope>NUCLEOTIDE SEQUENCE</scope>
    <source>
        <strain evidence="3">BT704</strain>
    </source>
</reference>
<dbReference type="InterPro" id="IPR036237">
    <property type="entry name" value="Xyl_isomerase-like_sf"/>
</dbReference>
<sequence length="294" mass="33156">MKRRSFLKQSGLISAGAFTLSQTGSLAADLLTSAPAKKINPFGVQLFSVRDVLPKDPKGVMTQLAQMGYKQFESFSGANGFLWGMEPKEIKSFLDGLGVKMVSTHFNYKAQADKPDELKKSIEMAHDAGLSYLLCPYMGPQKSWDDWKKIAEQFNTVGEEVKKAGLKFGYHNHDYSFRPLDGKLPQEYLLDNTDPKNVMFELDLCWIDVAGVDTASHLKKYGKRYELCHVKDYTVKDGKPVQNDIGKGNVDFKKTLRIAMDSGIKYYLVEQEEYPQSSLASLKNDAEYMKQLEV</sequence>
<evidence type="ECO:0000259" key="2">
    <source>
        <dbReference type="Pfam" id="PF01261"/>
    </source>
</evidence>
<proteinExistence type="predicted"/>
<evidence type="ECO:0000256" key="1">
    <source>
        <dbReference type="SAM" id="SignalP"/>
    </source>
</evidence>